<evidence type="ECO:0000256" key="4">
    <source>
        <dbReference type="ARBA" id="ARBA00022490"/>
    </source>
</evidence>
<name>A0A448ZE46_9STRA</name>
<dbReference type="GO" id="GO:0006355">
    <property type="term" value="P:regulation of DNA-templated transcription"/>
    <property type="evidence" value="ECO:0007669"/>
    <property type="project" value="InterPro"/>
</dbReference>
<dbReference type="GO" id="GO:0030015">
    <property type="term" value="C:CCR4-NOT core complex"/>
    <property type="evidence" value="ECO:0007669"/>
    <property type="project" value="UniProtKB-UniRule"/>
</dbReference>
<keyword evidence="5 10" id="KW-0678">Repressor</keyword>
<keyword evidence="9 10" id="KW-0539">Nucleus</keyword>
<feature type="compositionally biased region" description="Basic and acidic residues" evidence="12">
    <location>
        <begin position="246"/>
        <end position="256"/>
    </location>
</feature>
<feature type="region of interest" description="Disordered" evidence="12">
    <location>
        <begin position="504"/>
        <end position="549"/>
    </location>
</feature>
<feature type="domain" description="CCR4-Not complex component Not N-terminal" evidence="13">
    <location>
        <begin position="3"/>
        <end position="230"/>
    </location>
</feature>
<dbReference type="EMBL" id="CAACVS010000269">
    <property type="protein sequence ID" value="VEU40271.1"/>
    <property type="molecule type" value="Genomic_DNA"/>
</dbReference>
<keyword evidence="11" id="KW-0175">Coiled coil</keyword>
<dbReference type="GO" id="GO:0000932">
    <property type="term" value="C:P-body"/>
    <property type="evidence" value="ECO:0007669"/>
    <property type="project" value="UniProtKB-UniRule"/>
</dbReference>
<keyword evidence="7 10" id="KW-0805">Transcription regulation</keyword>
<evidence type="ECO:0000256" key="5">
    <source>
        <dbReference type="ARBA" id="ARBA00022491"/>
    </source>
</evidence>
<feature type="compositionally biased region" description="Low complexity" evidence="12">
    <location>
        <begin position="299"/>
        <end position="314"/>
    </location>
</feature>
<comment type="subcellular location">
    <subcellularLocation>
        <location evidence="2 10">Cytoplasm</location>
    </subcellularLocation>
    <subcellularLocation>
        <location evidence="1 10">Nucleus</location>
    </subcellularLocation>
</comment>
<dbReference type="Proteomes" id="UP000291116">
    <property type="component" value="Unassembled WGS sequence"/>
</dbReference>
<evidence type="ECO:0008006" key="17">
    <source>
        <dbReference type="Google" id="ProtNLM"/>
    </source>
</evidence>
<evidence type="ECO:0000256" key="2">
    <source>
        <dbReference type="ARBA" id="ARBA00004496"/>
    </source>
</evidence>
<dbReference type="PANTHER" id="PTHR23326">
    <property type="entry name" value="CCR4 NOT-RELATED"/>
    <property type="match status" value="1"/>
</dbReference>
<feature type="compositionally biased region" description="Gly residues" evidence="12">
    <location>
        <begin position="504"/>
        <end position="514"/>
    </location>
</feature>
<evidence type="ECO:0000313" key="15">
    <source>
        <dbReference type="EMBL" id="VEU40271.1"/>
    </source>
</evidence>
<dbReference type="InterPro" id="IPR040168">
    <property type="entry name" value="Not2/3/5"/>
</dbReference>
<dbReference type="InterPro" id="IPR038635">
    <property type="entry name" value="CCR4-NOT_su2/3/5_C_sf"/>
</dbReference>
<dbReference type="Gene3D" id="2.30.30.1020">
    <property type="entry name" value="CCR4-NOT complex subunit 2/3/5, C-terminal domain"/>
    <property type="match status" value="1"/>
</dbReference>
<evidence type="ECO:0000259" key="13">
    <source>
        <dbReference type="Pfam" id="PF04065"/>
    </source>
</evidence>
<accession>A0A448ZE46</accession>
<dbReference type="PIRSF" id="PIRSF005290">
    <property type="entry name" value="NOT_su_3_5"/>
    <property type="match status" value="1"/>
</dbReference>
<evidence type="ECO:0000313" key="16">
    <source>
        <dbReference type="Proteomes" id="UP000291116"/>
    </source>
</evidence>
<sequence>MSNARKLQTEIDRVMKKVDEGVELFDEIWEKVYSAEQQNQKEKYEMDLKKEIKKLQRLRDQIKSWIGSSDVKDKEPLLDARRLIETKMEAFKYCEKETKTKTYSKEGLAKAEKLTPEEEAKKSTCEWINDIIEKLNQMVEDRDLEVERLAAGKGKKTNKNLIDDCNHFLQMHRFHLTKLEGIIRLVNNDVLSVEVVDPIKEDLDYYIDSYEDDDYQQAYDEDFFYEALGLDDLQVVNVDRVTQASAEKEKAKKNDPYSDLASSSSKGSEKGSKKSKKSSSTTMIPLTIGRARKGKKSKSTSSSKSSSSANTADASGDDDSTHGNTPTKRRGGLGGIPTPTTIPAASTVSNLGGSSMAAILKRETEQQEKERAQKAAQALAAEQLRLQQLQAQQQAALRAQQQQEQLRLQQQEAQMRMQQVEAAAKQKAMQEQQQAAQAAQIRQQQEAQIRQQQLQKAQQQQQHQQQQSAGGAADANSKGGTGSTSSVGTSGSLDIISGIGGMSLGVPTSGGGSGASSVGSRGSQHRRGASNHSSDGGSSSVNGAVLGSMGGAAPADGSVLQESYATLPSSNEHDRTTSRTNAYTPQNPYANTPASYPSTPNPIFENPSVFEKLGTDALFYIFYYKQGTYQQYLAARELKKQSWRFHKKYMTWFQRHEEPKVTTDEYEQGTYVYFDWETGWCTRIKQEFRFEYSFLEDTLQ</sequence>
<organism evidence="15 16">
    <name type="scientific">Pseudo-nitzschia multistriata</name>
    <dbReference type="NCBI Taxonomy" id="183589"/>
    <lineage>
        <taxon>Eukaryota</taxon>
        <taxon>Sar</taxon>
        <taxon>Stramenopiles</taxon>
        <taxon>Ochrophyta</taxon>
        <taxon>Bacillariophyta</taxon>
        <taxon>Bacillariophyceae</taxon>
        <taxon>Bacillariophycidae</taxon>
        <taxon>Bacillariales</taxon>
        <taxon>Bacillariaceae</taxon>
        <taxon>Pseudo-nitzschia</taxon>
    </lineage>
</organism>
<reference evidence="15 16" key="1">
    <citation type="submission" date="2019-01" db="EMBL/GenBank/DDBJ databases">
        <authorList>
            <person name="Ferrante I. M."/>
        </authorList>
    </citation>
    <scope>NUCLEOTIDE SEQUENCE [LARGE SCALE GENOMIC DNA]</scope>
    <source>
        <strain evidence="15 16">B856</strain>
    </source>
</reference>
<evidence type="ECO:0000256" key="6">
    <source>
        <dbReference type="ARBA" id="ARBA00022553"/>
    </source>
</evidence>
<dbReference type="Pfam" id="PF04065">
    <property type="entry name" value="Not3"/>
    <property type="match status" value="1"/>
</dbReference>
<keyword evidence="4 10" id="KW-0963">Cytoplasm</keyword>
<keyword evidence="16" id="KW-1185">Reference proteome</keyword>
<feature type="domain" description="NOT2/NOT3/NOT5 C-terminal" evidence="14">
    <location>
        <begin position="582"/>
        <end position="695"/>
    </location>
</feature>
<feature type="compositionally biased region" description="Low complexity" evidence="12">
    <location>
        <begin position="530"/>
        <end position="545"/>
    </location>
</feature>
<gene>
    <name evidence="15" type="ORF">PSNMU_V1.4_AUG-EV-PASAV3_0071620</name>
</gene>
<keyword evidence="6" id="KW-0597">Phosphoprotein</keyword>
<feature type="region of interest" description="Disordered" evidence="12">
    <location>
        <begin position="245"/>
        <end position="351"/>
    </location>
</feature>
<evidence type="ECO:0000256" key="8">
    <source>
        <dbReference type="ARBA" id="ARBA00023163"/>
    </source>
</evidence>
<evidence type="ECO:0000256" key="1">
    <source>
        <dbReference type="ARBA" id="ARBA00004123"/>
    </source>
</evidence>
<evidence type="ECO:0000256" key="9">
    <source>
        <dbReference type="ARBA" id="ARBA00023242"/>
    </source>
</evidence>
<dbReference type="InterPro" id="IPR007282">
    <property type="entry name" value="NOT2/3/5_C"/>
</dbReference>
<evidence type="ECO:0000256" key="10">
    <source>
        <dbReference type="PIRNR" id="PIRNR005290"/>
    </source>
</evidence>
<feature type="coiled-coil region" evidence="11">
    <location>
        <begin position="34"/>
        <end position="61"/>
    </location>
</feature>
<feature type="compositionally biased region" description="Low complexity" evidence="12">
    <location>
        <begin position="454"/>
        <end position="475"/>
    </location>
</feature>
<proteinExistence type="inferred from homology"/>
<feature type="region of interest" description="Disordered" evidence="12">
    <location>
        <begin position="454"/>
        <end position="490"/>
    </location>
</feature>
<dbReference type="OrthoDB" id="293823at2759"/>
<dbReference type="AlphaFoldDB" id="A0A448ZE46"/>
<keyword evidence="8 10" id="KW-0804">Transcription</keyword>
<evidence type="ECO:0000256" key="11">
    <source>
        <dbReference type="SAM" id="Coils"/>
    </source>
</evidence>
<protein>
    <recommendedName>
        <fullName evidence="17">NOT2/NOT3/NOT5 C-terminal domain-containing protein</fullName>
    </recommendedName>
</protein>
<comment type="similarity">
    <text evidence="3 10">Belongs to the CNOT2/3/5 family.</text>
</comment>
<evidence type="ECO:0000256" key="12">
    <source>
        <dbReference type="SAM" id="MobiDB-lite"/>
    </source>
</evidence>
<feature type="region of interest" description="Disordered" evidence="12">
    <location>
        <begin position="566"/>
        <end position="600"/>
    </location>
</feature>
<evidence type="ECO:0000259" key="14">
    <source>
        <dbReference type="Pfam" id="PF04153"/>
    </source>
</evidence>
<evidence type="ECO:0000256" key="7">
    <source>
        <dbReference type="ARBA" id="ARBA00023015"/>
    </source>
</evidence>
<dbReference type="Pfam" id="PF04153">
    <property type="entry name" value="NOT2_3_5_C"/>
    <property type="match status" value="1"/>
</dbReference>
<dbReference type="InterPro" id="IPR012270">
    <property type="entry name" value="CCR4-NOT_su3/5"/>
</dbReference>
<dbReference type="InterPro" id="IPR007207">
    <property type="entry name" value="Not_N"/>
</dbReference>
<dbReference type="GO" id="GO:0005634">
    <property type="term" value="C:nucleus"/>
    <property type="evidence" value="ECO:0007669"/>
    <property type="project" value="UniProtKB-SubCell"/>
</dbReference>
<feature type="compositionally biased region" description="Polar residues" evidence="12">
    <location>
        <begin position="578"/>
        <end position="598"/>
    </location>
</feature>
<evidence type="ECO:0000256" key="3">
    <source>
        <dbReference type="ARBA" id="ARBA00007682"/>
    </source>
</evidence>